<name>A0A2M4DN34_ANODA</name>
<proteinExistence type="predicted"/>
<dbReference type="AlphaFoldDB" id="A0A2M4DN34"/>
<feature type="chain" id="PRO_5014643348" evidence="1">
    <location>
        <begin position="18"/>
        <end position="71"/>
    </location>
</feature>
<evidence type="ECO:0000313" key="2">
    <source>
        <dbReference type="EMBL" id="MBW78980.1"/>
    </source>
</evidence>
<feature type="signal peptide" evidence="1">
    <location>
        <begin position="1"/>
        <end position="17"/>
    </location>
</feature>
<reference evidence="2" key="1">
    <citation type="submission" date="2018-01" db="EMBL/GenBank/DDBJ databases">
        <title>An insight into the sialome of Amazonian anophelines.</title>
        <authorList>
            <person name="Ribeiro J.M."/>
            <person name="Scarpassa V."/>
            <person name="Calvo E."/>
        </authorList>
    </citation>
    <scope>NUCLEOTIDE SEQUENCE</scope>
</reference>
<sequence>MPPRLVAWPMAPSCVRARSCVCVCCIDETTGKTYVCVVHWGSGIRFHRGFACCNATNDERRTGLRWILPPS</sequence>
<organism evidence="2">
    <name type="scientific">Anopheles darlingi</name>
    <name type="common">Mosquito</name>
    <dbReference type="NCBI Taxonomy" id="43151"/>
    <lineage>
        <taxon>Eukaryota</taxon>
        <taxon>Metazoa</taxon>
        <taxon>Ecdysozoa</taxon>
        <taxon>Arthropoda</taxon>
        <taxon>Hexapoda</taxon>
        <taxon>Insecta</taxon>
        <taxon>Pterygota</taxon>
        <taxon>Neoptera</taxon>
        <taxon>Endopterygota</taxon>
        <taxon>Diptera</taxon>
        <taxon>Nematocera</taxon>
        <taxon>Culicoidea</taxon>
        <taxon>Culicidae</taxon>
        <taxon>Anophelinae</taxon>
        <taxon>Anopheles</taxon>
    </lineage>
</organism>
<protein>
    <submittedName>
        <fullName evidence="2">Putative secreted protein</fullName>
    </submittedName>
</protein>
<keyword evidence="1" id="KW-0732">Signal</keyword>
<dbReference type="EMBL" id="GGFL01014802">
    <property type="protein sequence ID" value="MBW78980.1"/>
    <property type="molecule type" value="Transcribed_RNA"/>
</dbReference>
<evidence type="ECO:0000256" key="1">
    <source>
        <dbReference type="SAM" id="SignalP"/>
    </source>
</evidence>
<accession>A0A2M4DN34</accession>